<accession>A0AAD7BFA9</accession>
<feature type="compositionally biased region" description="Pro residues" evidence="1">
    <location>
        <begin position="86"/>
        <end position="96"/>
    </location>
</feature>
<protein>
    <submittedName>
        <fullName evidence="2">Uncharacterized protein</fullName>
    </submittedName>
</protein>
<organism evidence="2 3">
    <name type="scientific">Mycena rosella</name>
    <name type="common">Pink bonnet</name>
    <name type="synonym">Agaricus rosellus</name>
    <dbReference type="NCBI Taxonomy" id="1033263"/>
    <lineage>
        <taxon>Eukaryota</taxon>
        <taxon>Fungi</taxon>
        <taxon>Dikarya</taxon>
        <taxon>Basidiomycota</taxon>
        <taxon>Agaricomycotina</taxon>
        <taxon>Agaricomycetes</taxon>
        <taxon>Agaricomycetidae</taxon>
        <taxon>Agaricales</taxon>
        <taxon>Marasmiineae</taxon>
        <taxon>Mycenaceae</taxon>
        <taxon>Mycena</taxon>
    </lineage>
</organism>
<comment type="caution">
    <text evidence="2">The sequence shown here is derived from an EMBL/GenBank/DDBJ whole genome shotgun (WGS) entry which is preliminary data.</text>
</comment>
<proteinExistence type="predicted"/>
<name>A0AAD7BFA9_MYCRO</name>
<evidence type="ECO:0000256" key="1">
    <source>
        <dbReference type="SAM" id="MobiDB-lite"/>
    </source>
</evidence>
<feature type="region of interest" description="Disordered" evidence="1">
    <location>
        <begin position="64"/>
        <end position="102"/>
    </location>
</feature>
<reference evidence="2" key="1">
    <citation type="submission" date="2023-03" db="EMBL/GenBank/DDBJ databases">
        <title>Massive genome expansion in bonnet fungi (Mycena s.s.) driven by repeated elements and novel gene families across ecological guilds.</title>
        <authorList>
            <consortium name="Lawrence Berkeley National Laboratory"/>
            <person name="Harder C.B."/>
            <person name="Miyauchi S."/>
            <person name="Viragh M."/>
            <person name="Kuo A."/>
            <person name="Thoen E."/>
            <person name="Andreopoulos B."/>
            <person name="Lu D."/>
            <person name="Skrede I."/>
            <person name="Drula E."/>
            <person name="Henrissat B."/>
            <person name="Morin E."/>
            <person name="Kohler A."/>
            <person name="Barry K."/>
            <person name="LaButti K."/>
            <person name="Morin E."/>
            <person name="Salamov A."/>
            <person name="Lipzen A."/>
            <person name="Mereny Z."/>
            <person name="Hegedus B."/>
            <person name="Baldrian P."/>
            <person name="Stursova M."/>
            <person name="Weitz H."/>
            <person name="Taylor A."/>
            <person name="Grigoriev I.V."/>
            <person name="Nagy L.G."/>
            <person name="Martin F."/>
            <person name="Kauserud H."/>
        </authorList>
    </citation>
    <scope>NUCLEOTIDE SEQUENCE</scope>
    <source>
        <strain evidence="2">CBHHK067</strain>
    </source>
</reference>
<feature type="compositionally biased region" description="Basic residues" evidence="1">
    <location>
        <begin position="141"/>
        <end position="150"/>
    </location>
</feature>
<keyword evidence="3" id="KW-1185">Reference proteome</keyword>
<evidence type="ECO:0000313" key="3">
    <source>
        <dbReference type="Proteomes" id="UP001221757"/>
    </source>
</evidence>
<gene>
    <name evidence="2" type="ORF">B0H17DRAFT_1340801</name>
</gene>
<dbReference type="AlphaFoldDB" id="A0AAD7BFA9"/>
<evidence type="ECO:0000313" key="2">
    <source>
        <dbReference type="EMBL" id="KAJ7619251.1"/>
    </source>
</evidence>
<dbReference type="Proteomes" id="UP001221757">
    <property type="component" value="Unassembled WGS sequence"/>
</dbReference>
<feature type="region of interest" description="Disordered" evidence="1">
    <location>
        <begin position="124"/>
        <end position="150"/>
    </location>
</feature>
<dbReference type="EMBL" id="JARKIE010000720">
    <property type="protein sequence ID" value="KAJ7619251.1"/>
    <property type="molecule type" value="Genomic_DNA"/>
</dbReference>
<sequence>MPRFTKTVSQLSRPELLSALTTFAEDTTGSATALRARLKAYIDANEDLMGDTDYWHLFTREQRTRYANRPPTPPPWDGIAPNQDAPSPPGPLPSPEPGDELDTQVHLLRSLPVEARARMFDSVFEREPSNDVPAAPSTPCRKNRKRLMLP</sequence>